<evidence type="ECO:0000313" key="10">
    <source>
        <dbReference type="EMBL" id="KXA18921.1"/>
    </source>
</evidence>
<evidence type="ECO:0000259" key="9">
    <source>
        <dbReference type="Pfam" id="PF16363"/>
    </source>
</evidence>
<dbReference type="GO" id="GO:0009225">
    <property type="term" value="P:nucleotide-sugar metabolic process"/>
    <property type="evidence" value="ECO:0007669"/>
    <property type="project" value="InterPro"/>
</dbReference>
<dbReference type="PATRIC" id="fig|2702.99.peg.260"/>
<evidence type="ECO:0000256" key="2">
    <source>
        <dbReference type="ARBA" id="ARBA00001911"/>
    </source>
</evidence>
<dbReference type="AlphaFoldDB" id="A0A133NRL8"/>
<dbReference type="Gene3D" id="3.40.50.720">
    <property type="entry name" value="NAD(P)-binding Rossmann-like Domain"/>
    <property type="match status" value="1"/>
</dbReference>
<comment type="catalytic activity">
    <reaction evidence="1 8">
        <text>dTDP-alpha-D-glucose = dTDP-4-dehydro-6-deoxy-alpha-D-glucose + H2O</text>
        <dbReference type="Rhea" id="RHEA:17221"/>
        <dbReference type="ChEBI" id="CHEBI:15377"/>
        <dbReference type="ChEBI" id="CHEBI:57477"/>
        <dbReference type="ChEBI" id="CHEBI:57649"/>
        <dbReference type="EC" id="4.2.1.46"/>
    </reaction>
</comment>
<evidence type="ECO:0000256" key="8">
    <source>
        <dbReference type="RuleBase" id="RU004473"/>
    </source>
</evidence>
<keyword evidence="6" id="KW-0520">NAD</keyword>
<dbReference type="Proteomes" id="UP000070558">
    <property type="component" value="Unassembled WGS sequence"/>
</dbReference>
<evidence type="ECO:0000256" key="5">
    <source>
        <dbReference type="ARBA" id="ARBA00016977"/>
    </source>
</evidence>
<comment type="cofactor">
    <cofactor evidence="2 8">
        <name>NAD(+)</name>
        <dbReference type="ChEBI" id="CHEBI:57540"/>
    </cofactor>
</comment>
<dbReference type="SUPFAM" id="SSF51735">
    <property type="entry name" value="NAD(P)-binding Rossmann-fold domains"/>
    <property type="match status" value="1"/>
</dbReference>
<reference evidence="10 11" key="1">
    <citation type="submission" date="2016-01" db="EMBL/GenBank/DDBJ databases">
        <authorList>
            <person name="Oliw E.H."/>
        </authorList>
    </citation>
    <scope>NUCLEOTIDE SEQUENCE [LARGE SCALE GENOMIC DNA]</scope>
    <source>
        <strain evidence="10 11">GED7760B</strain>
    </source>
</reference>
<dbReference type="RefSeq" id="WP_060786560.1">
    <property type="nucleotide sequence ID" value="NZ_JBLLPD010000008.1"/>
</dbReference>
<evidence type="ECO:0000256" key="4">
    <source>
        <dbReference type="ARBA" id="ARBA00011990"/>
    </source>
</evidence>
<dbReference type="EC" id="4.2.1.46" evidence="4 8"/>
<feature type="domain" description="NAD(P)-binding" evidence="9">
    <location>
        <begin position="17"/>
        <end position="325"/>
    </location>
</feature>
<evidence type="ECO:0000256" key="3">
    <source>
        <dbReference type="ARBA" id="ARBA00008178"/>
    </source>
</evidence>
<evidence type="ECO:0000313" key="11">
    <source>
        <dbReference type="Proteomes" id="UP000070558"/>
    </source>
</evidence>
<keyword evidence="7 8" id="KW-0456">Lyase</keyword>
<dbReference type="InterPro" id="IPR005888">
    <property type="entry name" value="dTDP_Gluc_deHydtase"/>
</dbReference>
<dbReference type="OrthoDB" id="9801785at2"/>
<evidence type="ECO:0000256" key="7">
    <source>
        <dbReference type="ARBA" id="ARBA00023239"/>
    </source>
</evidence>
<proteinExistence type="inferred from homology"/>
<evidence type="ECO:0000256" key="6">
    <source>
        <dbReference type="ARBA" id="ARBA00023027"/>
    </source>
</evidence>
<dbReference type="EMBL" id="LRQA01000022">
    <property type="protein sequence ID" value="KXA18921.1"/>
    <property type="molecule type" value="Genomic_DNA"/>
</dbReference>
<dbReference type="Pfam" id="PF16363">
    <property type="entry name" value="GDP_Man_Dehyd"/>
    <property type="match status" value="1"/>
</dbReference>
<dbReference type="InterPro" id="IPR016040">
    <property type="entry name" value="NAD(P)-bd_dom"/>
</dbReference>
<accession>A0A133NRL8</accession>
<dbReference type="Gene3D" id="3.90.25.10">
    <property type="entry name" value="UDP-galactose 4-epimerase, domain 1"/>
    <property type="match status" value="1"/>
</dbReference>
<dbReference type="CDD" id="cd05246">
    <property type="entry name" value="dTDP_GD_SDR_e"/>
    <property type="match status" value="1"/>
</dbReference>
<protein>
    <recommendedName>
        <fullName evidence="5 8">dTDP-glucose 4,6-dehydratase</fullName>
        <ecNumber evidence="4 8">4.2.1.46</ecNumber>
    </recommendedName>
</protein>
<dbReference type="NCBIfam" id="TIGR01181">
    <property type="entry name" value="dTDP_gluc_dehyt"/>
    <property type="match status" value="1"/>
</dbReference>
<dbReference type="InterPro" id="IPR036291">
    <property type="entry name" value="NAD(P)-bd_dom_sf"/>
</dbReference>
<organism evidence="10 11">
    <name type="scientific">Gardnerella vaginalis</name>
    <dbReference type="NCBI Taxonomy" id="2702"/>
    <lineage>
        <taxon>Bacteria</taxon>
        <taxon>Bacillati</taxon>
        <taxon>Actinomycetota</taxon>
        <taxon>Actinomycetes</taxon>
        <taxon>Bifidobacteriales</taxon>
        <taxon>Bifidobacteriaceae</taxon>
        <taxon>Gardnerella</taxon>
    </lineage>
</organism>
<comment type="caution">
    <text evidence="10">The sequence shown here is derived from an EMBL/GenBank/DDBJ whole genome shotgun (WGS) entry which is preliminary data.</text>
</comment>
<comment type="similarity">
    <text evidence="3 8">Belongs to the NAD(P)-dependent epimerase/dehydratase family. dTDP-glucose dehydratase subfamily.</text>
</comment>
<evidence type="ECO:0000256" key="1">
    <source>
        <dbReference type="ARBA" id="ARBA00001539"/>
    </source>
</evidence>
<dbReference type="GO" id="GO:0008460">
    <property type="term" value="F:dTDP-glucose 4,6-dehydratase activity"/>
    <property type="evidence" value="ECO:0007669"/>
    <property type="project" value="UniProtKB-EC"/>
</dbReference>
<name>A0A133NRL8_GARVA</name>
<sequence length="363" mass="41062">MCANSKEHNEFCPSHILVTGGAGFIGSNFVHYIAKYHPDVAVSVLDSLTYAGNINNLRGLPSDFKNNRYAFIHGDVRDSNLVDQLLNPCSLHKTDSGNALPAIDAIVHFAAESHNDNAIEYFDPFMSTNIYGTYVLLNSARKYDIRFHHVSTDEVYGDLPLNSRERFNENSPYRPSSPYSASKAASDHLVRAWCRTYGLRATISNSGNNYGPRQHIEKFIPRQITNIICNMPVKLYGKGDSVRDWIYVEDNCDAIWQVLVRGTICETYIIGAQCEMNNISLLKMLLTIMGKTESCIMNVNERPGEDKRYALDASKIRTQLGWSAKHLDMRQNLQETIDWYAANVDLWEPIKNQVEQHYAASGH</sequence>
<gene>
    <name evidence="10" type="ORF">HMPREF3216_00259</name>
</gene>
<dbReference type="PANTHER" id="PTHR43000">
    <property type="entry name" value="DTDP-D-GLUCOSE 4,6-DEHYDRATASE-RELATED"/>
    <property type="match status" value="1"/>
</dbReference>